<evidence type="ECO:0000313" key="2">
    <source>
        <dbReference type="Proteomes" id="UP000289738"/>
    </source>
</evidence>
<organism evidence="1 2">
    <name type="scientific">Arachis hypogaea</name>
    <name type="common">Peanut</name>
    <dbReference type="NCBI Taxonomy" id="3818"/>
    <lineage>
        <taxon>Eukaryota</taxon>
        <taxon>Viridiplantae</taxon>
        <taxon>Streptophyta</taxon>
        <taxon>Embryophyta</taxon>
        <taxon>Tracheophyta</taxon>
        <taxon>Spermatophyta</taxon>
        <taxon>Magnoliopsida</taxon>
        <taxon>eudicotyledons</taxon>
        <taxon>Gunneridae</taxon>
        <taxon>Pentapetalae</taxon>
        <taxon>rosids</taxon>
        <taxon>fabids</taxon>
        <taxon>Fabales</taxon>
        <taxon>Fabaceae</taxon>
        <taxon>Papilionoideae</taxon>
        <taxon>50 kb inversion clade</taxon>
        <taxon>dalbergioids sensu lato</taxon>
        <taxon>Dalbergieae</taxon>
        <taxon>Pterocarpus clade</taxon>
        <taxon>Arachis</taxon>
    </lineage>
</organism>
<proteinExistence type="predicted"/>
<protein>
    <submittedName>
        <fullName evidence="1">Uncharacterized protein</fullName>
    </submittedName>
</protein>
<comment type="caution">
    <text evidence="1">The sequence shown here is derived from an EMBL/GenBank/DDBJ whole genome shotgun (WGS) entry which is preliminary data.</text>
</comment>
<evidence type="ECO:0000313" key="1">
    <source>
        <dbReference type="EMBL" id="RYR21756.1"/>
    </source>
</evidence>
<reference evidence="1 2" key="1">
    <citation type="submission" date="2019-01" db="EMBL/GenBank/DDBJ databases">
        <title>Sequencing of cultivated peanut Arachis hypogaea provides insights into genome evolution and oil improvement.</title>
        <authorList>
            <person name="Chen X."/>
        </authorList>
    </citation>
    <scope>NUCLEOTIDE SEQUENCE [LARGE SCALE GENOMIC DNA]</scope>
    <source>
        <strain evidence="2">cv. Fuhuasheng</strain>
        <tissue evidence="1">Leaves</tissue>
    </source>
</reference>
<accession>A0A445A5R5</accession>
<sequence>MKRVHHHNIIIMMVVQNLVSYVDFKLHCIAKLMMLICVESVTNGFIRQISWHLDT</sequence>
<dbReference type="AlphaFoldDB" id="A0A445A5R5"/>
<dbReference type="EMBL" id="SDMP01000013">
    <property type="protein sequence ID" value="RYR21756.1"/>
    <property type="molecule type" value="Genomic_DNA"/>
</dbReference>
<gene>
    <name evidence="1" type="ORF">Ahy_B03g067085</name>
</gene>
<name>A0A445A5R5_ARAHY</name>
<dbReference type="Proteomes" id="UP000289738">
    <property type="component" value="Chromosome B03"/>
</dbReference>
<keyword evidence="2" id="KW-1185">Reference proteome</keyword>